<evidence type="ECO:0000256" key="6">
    <source>
        <dbReference type="ARBA" id="ARBA00022989"/>
    </source>
</evidence>
<evidence type="ECO:0000313" key="11">
    <source>
        <dbReference type="Proteomes" id="UP000499080"/>
    </source>
</evidence>
<evidence type="ECO:0000256" key="8">
    <source>
        <dbReference type="SAM" id="MobiDB-lite"/>
    </source>
</evidence>
<feature type="transmembrane region" description="Helical" evidence="9">
    <location>
        <begin position="142"/>
        <end position="165"/>
    </location>
</feature>
<accession>A0A4Y2F3N5</accession>
<dbReference type="EMBL" id="BGPR01000804">
    <property type="protein sequence ID" value="GBM36150.1"/>
    <property type="molecule type" value="Genomic_DNA"/>
</dbReference>
<comment type="caution">
    <text evidence="10">The sequence shown here is derived from an EMBL/GenBank/DDBJ whole genome shotgun (WGS) entry which is preliminary data.</text>
</comment>
<dbReference type="PRINTS" id="PR00176">
    <property type="entry name" value="NANEUSMPORT"/>
</dbReference>
<proteinExistence type="inferred from homology"/>
<dbReference type="Pfam" id="PF00209">
    <property type="entry name" value="SNF"/>
    <property type="match status" value="1"/>
</dbReference>
<evidence type="ECO:0000256" key="2">
    <source>
        <dbReference type="ARBA" id="ARBA00006459"/>
    </source>
</evidence>
<evidence type="ECO:0000256" key="5">
    <source>
        <dbReference type="ARBA" id="ARBA00022847"/>
    </source>
</evidence>
<feature type="transmembrane region" description="Helical" evidence="9">
    <location>
        <begin position="220"/>
        <end position="245"/>
    </location>
</feature>
<dbReference type="PANTHER" id="PTHR11616">
    <property type="entry name" value="SODIUM/CHLORIDE DEPENDENT TRANSPORTER"/>
    <property type="match status" value="1"/>
</dbReference>
<keyword evidence="7 9" id="KW-0472">Membrane</keyword>
<evidence type="ECO:0000256" key="1">
    <source>
        <dbReference type="ARBA" id="ARBA00004141"/>
    </source>
</evidence>
<keyword evidence="4 9" id="KW-0812">Transmembrane</keyword>
<keyword evidence="3" id="KW-0813">Transport</keyword>
<evidence type="ECO:0000256" key="4">
    <source>
        <dbReference type="ARBA" id="ARBA00022692"/>
    </source>
</evidence>
<dbReference type="InterPro" id="IPR000175">
    <property type="entry name" value="Na/ntran_symport"/>
</dbReference>
<feature type="transmembrane region" description="Helical" evidence="9">
    <location>
        <begin position="185"/>
        <end position="208"/>
    </location>
</feature>
<dbReference type="GO" id="GO:0005886">
    <property type="term" value="C:plasma membrane"/>
    <property type="evidence" value="ECO:0007669"/>
    <property type="project" value="TreeGrafter"/>
</dbReference>
<feature type="compositionally biased region" description="Polar residues" evidence="8">
    <location>
        <begin position="282"/>
        <end position="297"/>
    </location>
</feature>
<feature type="region of interest" description="Disordered" evidence="8">
    <location>
        <begin position="274"/>
        <end position="297"/>
    </location>
</feature>
<dbReference type="GO" id="GO:0005332">
    <property type="term" value="F:gamma-aminobutyric acid:sodium:chloride symporter activity"/>
    <property type="evidence" value="ECO:0007669"/>
    <property type="project" value="TreeGrafter"/>
</dbReference>
<dbReference type="AlphaFoldDB" id="A0A4Y2F3N5"/>
<dbReference type="PANTHER" id="PTHR11616:SF325">
    <property type="entry name" value="TRANSPORTER"/>
    <property type="match status" value="1"/>
</dbReference>
<comment type="subcellular location">
    <subcellularLocation>
        <location evidence="1">Membrane</location>
        <topology evidence="1">Multi-pass membrane protein</topology>
    </subcellularLocation>
</comment>
<keyword evidence="11" id="KW-1185">Reference proteome</keyword>
<name>A0A4Y2F3N5_ARAVE</name>
<evidence type="ECO:0000313" key="10">
    <source>
        <dbReference type="EMBL" id="GBM36150.1"/>
    </source>
</evidence>
<dbReference type="Proteomes" id="UP000499080">
    <property type="component" value="Unassembled WGS sequence"/>
</dbReference>
<dbReference type="PROSITE" id="PS50267">
    <property type="entry name" value="NA_NEUROTRAN_SYMP_3"/>
    <property type="match status" value="1"/>
</dbReference>
<dbReference type="SUPFAM" id="SSF161070">
    <property type="entry name" value="SNF-like"/>
    <property type="match status" value="1"/>
</dbReference>
<dbReference type="InterPro" id="IPR036397">
    <property type="entry name" value="RNaseH_sf"/>
</dbReference>
<keyword evidence="6 9" id="KW-1133">Transmembrane helix</keyword>
<dbReference type="GO" id="GO:0003676">
    <property type="term" value="F:nucleic acid binding"/>
    <property type="evidence" value="ECO:0007669"/>
    <property type="project" value="InterPro"/>
</dbReference>
<sequence>MNGRTDLYVFTGGSVTAVRYRDEILHPPVRPFIAAMGTDEIFMDDNVRPRRARLVRSYLESETIPQMARLARSPNLNPIEHVWDMLGRWIAGRSVPPSTLHELKQALLQEWALLPQQAINDTIASMPRRCHGGMYVFQVFDYYSASGMTLLWFCVFECGAVAWVYGVRRFYDNIEEMLGFRINPWLMICWSFLSPLVTGGIFIFSLITYKPVTYNKDYEYPGWAIFIGWCMALSSMLCVPVYFVYQVLITPGTMRQRWKILTTPRLPMALPVHATDPDETSKQNGTKSNNHYEQSKL</sequence>
<dbReference type="OrthoDB" id="6581954at2759"/>
<comment type="similarity">
    <text evidence="2">Belongs to the sodium:neurotransmitter symporter (SNF) (TC 2.A.22) family.</text>
</comment>
<evidence type="ECO:0000256" key="7">
    <source>
        <dbReference type="ARBA" id="ARBA00023136"/>
    </source>
</evidence>
<gene>
    <name evidence="10" type="primary">SLC6A6</name>
    <name evidence="10" type="ORF">AVEN_31351_1</name>
</gene>
<protein>
    <submittedName>
        <fullName evidence="10">Sodium-and chloride-dependent taurine transporter</fullName>
    </submittedName>
</protein>
<dbReference type="Gene3D" id="3.30.420.10">
    <property type="entry name" value="Ribonuclease H-like superfamily/Ribonuclease H"/>
    <property type="match status" value="1"/>
</dbReference>
<dbReference type="InterPro" id="IPR037272">
    <property type="entry name" value="SNS_sf"/>
</dbReference>
<organism evidence="10 11">
    <name type="scientific">Araneus ventricosus</name>
    <name type="common">Orbweaver spider</name>
    <name type="synonym">Epeira ventricosa</name>
    <dbReference type="NCBI Taxonomy" id="182803"/>
    <lineage>
        <taxon>Eukaryota</taxon>
        <taxon>Metazoa</taxon>
        <taxon>Ecdysozoa</taxon>
        <taxon>Arthropoda</taxon>
        <taxon>Chelicerata</taxon>
        <taxon>Arachnida</taxon>
        <taxon>Araneae</taxon>
        <taxon>Araneomorphae</taxon>
        <taxon>Entelegynae</taxon>
        <taxon>Araneoidea</taxon>
        <taxon>Araneidae</taxon>
        <taxon>Araneus</taxon>
    </lineage>
</organism>
<keyword evidence="5" id="KW-0769">Symport</keyword>
<evidence type="ECO:0000256" key="3">
    <source>
        <dbReference type="ARBA" id="ARBA00022448"/>
    </source>
</evidence>
<reference evidence="10 11" key="1">
    <citation type="journal article" date="2019" name="Sci. Rep.">
        <title>Orb-weaving spider Araneus ventricosus genome elucidates the spidroin gene catalogue.</title>
        <authorList>
            <person name="Kono N."/>
            <person name="Nakamura H."/>
            <person name="Ohtoshi R."/>
            <person name="Moran D.A.P."/>
            <person name="Shinohara A."/>
            <person name="Yoshida Y."/>
            <person name="Fujiwara M."/>
            <person name="Mori M."/>
            <person name="Tomita M."/>
            <person name="Arakawa K."/>
        </authorList>
    </citation>
    <scope>NUCLEOTIDE SEQUENCE [LARGE SCALE GENOMIC DNA]</scope>
</reference>
<evidence type="ECO:0000256" key="9">
    <source>
        <dbReference type="SAM" id="Phobius"/>
    </source>
</evidence>